<reference evidence="2" key="1">
    <citation type="journal article" date="2021" name="Nat. Microbiol.">
        <title>Cocultivation of an ultrasmall environmental parasitic bacterium with lytic ability against bacteria associated with wastewater foams.</title>
        <authorList>
            <person name="Batinovic S."/>
            <person name="Rose J.J.A."/>
            <person name="Ratcliffe J."/>
            <person name="Seviour R.J."/>
            <person name="Petrovski S."/>
        </authorList>
    </citation>
    <scope>NUCLEOTIDE SEQUENCE</scope>
    <source>
        <strain evidence="2">CON9</strain>
    </source>
</reference>
<dbReference type="EMBL" id="CP045809">
    <property type="protein sequence ID" value="QHN34742.1"/>
    <property type="molecule type" value="Genomic_DNA"/>
</dbReference>
<feature type="transmembrane region" description="Helical" evidence="1">
    <location>
        <begin position="97"/>
        <end position="119"/>
    </location>
</feature>
<proteinExistence type="predicted"/>
<evidence type="ECO:0000256" key="1">
    <source>
        <dbReference type="SAM" id="Phobius"/>
    </source>
</evidence>
<keyword evidence="1" id="KW-0812">Transmembrane</keyword>
<organism evidence="2 3">
    <name type="scientific">Gordonia pseudamarae</name>
    <dbReference type="NCBI Taxonomy" id="2831662"/>
    <lineage>
        <taxon>Bacteria</taxon>
        <taxon>Bacillati</taxon>
        <taxon>Actinomycetota</taxon>
        <taxon>Actinomycetes</taxon>
        <taxon>Mycobacteriales</taxon>
        <taxon>Gordoniaceae</taxon>
        <taxon>Gordonia</taxon>
    </lineage>
</organism>
<evidence type="ECO:0000313" key="3">
    <source>
        <dbReference type="Proteomes" id="UP001059836"/>
    </source>
</evidence>
<keyword evidence="3" id="KW-1185">Reference proteome</keyword>
<sequence>MIGVRGPPEEIGPLIVRGVGDPGAPVGVFSPGNESGVDRFRLRFPDPVMFGPVVLGPGVCGPVVLGAALLGEVVGDVVSRAAVTVGSVPVVVSTGRVVVSVVFGVTFDDVVVVVFGIVCV</sequence>
<gene>
    <name evidence="2" type="ORF">GII31_07335</name>
</gene>
<feature type="transmembrane region" description="Helical" evidence="1">
    <location>
        <begin position="48"/>
        <end position="70"/>
    </location>
</feature>
<protein>
    <submittedName>
        <fullName evidence="2">Uncharacterized protein</fullName>
    </submittedName>
</protein>
<dbReference type="RefSeq" id="WP_213248189.1">
    <property type="nucleotide sequence ID" value="NZ_CP045806.1"/>
</dbReference>
<evidence type="ECO:0000313" key="2">
    <source>
        <dbReference type="EMBL" id="QHN34742.1"/>
    </source>
</evidence>
<keyword evidence="1" id="KW-0472">Membrane</keyword>
<accession>A0ABX6IGH7</accession>
<name>A0ABX6IGH7_9ACTN</name>
<dbReference type="Proteomes" id="UP001059836">
    <property type="component" value="Chromosome"/>
</dbReference>
<keyword evidence="1" id="KW-1133">Transmembrane helix</keyword>